<dbReference type="InterPro" id="IPR015797">
    <property type="entry name" value="NUDIX_hydrolase-like_dom_sf"/>
</dbReference>
<keyword evidence="2" id="KW-0378">Hydrolase</keyword>
<evidence type="ECO:0000256" key="2">
    <source>
        <dbReference type="ARBA" id="ARBA00022801"/>
    </source>
</evidence>
<sequence length="139" mass="15336">MVKPGIDFPGVGAGLVIRRDGKVLLYKRVNPPEAGHWNIVGGKVDHMEHSRIAAIREAEEETGLSIGDASFLCTSEHIIAADGQHWLSLIYMTDDFKGEPSLTEPDKLSEFGWFDVDSPPQPLSFFARDAFLQLRNGGE</sequence>
<dbReference type="InterPro" id="IPR020084">
    <property type="entry name" value="NUDIX_hydrolase_CS"/>
</dbReference>
<reference evidence="4 5" key="1">
    <citation type="submission" date="2014-12" db="EMBL/GenBank/DDBJ databases">
        <title>16Stimator: statistical estimation of ribosomal gene copy numbers from draft genome assemblies.</title>
        <authorList>
            <person name="Perisin M.A."/>
            <person name="Vetter M."/>
            <person name="Gilbert J.A."/>
            <person name="Bergelson J."/>
        </authorList>
    </citation>
    <scope>NUCLEOTIDE SEQUENCE [LARGE SCALE GENOMIC DNA]</scope>
    <source>
        <strain evidence="4 5">MEJ076</strain>
    </source>
</reference>
<dbReference type="PROSITE" id="PS51462">
    <property type="entry name" value="NUDIX"/>
    <property type="match status" value="1"/>
</dbReference>
<accession>A0A0D0J1E3</accession>
<dbReference type="Pfam" id="PF00293">
    <property type="entry name" value="NUDIX"/>
    <property type="match status" value="1"/>
</dbReference>
<evidence type="ECO:0000256" key="1">
    <source>
        <dbReference type="ARBA" id="ARBA00001946"/>
    </source>
</evidence>
<dbReference type="PROSITE" id="PS00893">
    <property type="entry name" value="NUDIX_BOX"/>
    <property type="match status" value="1"/>
</dbReference>
<proteinExistence type="predicted"/>
<evidence type="ECO:0000259" key="3">
    <source>
        <dbReference type="PROSITE" id="PS51462"/>
    </source>
</evidence>
<comment type="caution">
    <text evidence="4">The sequence shown here is derived from an EMBL/GenBank/DDBJ whole genome shotgun (WGS) entry which is preliminary data.</text>
</comment>
<dbReference type="EMBL" id="JXQV01000030">
    <property type="protein sequence ID" value="KIP99304.1"/>
    <property type="molecule type" value="Genomic_DNA"/>
</dbReference>
<organism evidence="4 5">
    <name type="scientific">Agrobacterium tumefaciens</name>
    <dbReference type="NCBI Taxonomy" id="358"/>
    <lineage>
        <taxon>Bacteria</taxon>
        <taxon>Pseudomonadati</taxon>
        <taxon>Pseudomonadota</taxon>
        <taxon>Alphaproteobacteria</taxon>
        <taxon>Hyphomicrobiales</taxon>
        <taxon>Rhizobiaceae</taxon>
        <taxon>Rhizobium/Agrobacterium group</taxon>
        <taxon>Agrobacterium</taxon>
        <taxon>Agrobacterium tumefaciens complex</taxon>
    </lineage>
</organism>
<name>A0A0D0J1E3_AGRTU</name>
<dbReference type="InterPro" id="IPR000086">
    <property type="entry name" value="NUDIX_hydrolase_dom"/>
</dbReference>
<dbReference type="GO" id="GO:0016787">
    <property type="term" value="F:hydrolase activity"/>
    <property type="evidence" value="ECO:0007669"/>
    <property type="project" value="UniProtKB-KW"/>
</dbReference>
<dbReference type="AlphaFoldDB" id="A0A0D0J1E3"/>
<comment type="cofactor">
    <cofactor evidence="1">
        <name>Mg(2+)</name>
        <dbReference type="ChEBI" id="CHEBI:18420"/>
    </cofactor>
</comment>
<dbReference type="SUPFAM" id="SSF55811">
    <property type="entry name" value="Nudix"/>
    <property type="match status" value="1"/>
</dbReference>
<dbReference type="PANTHER" id="PTHR43046:SF14">
    <property type="entry name" value="MUTT_NUDIX FAMILY PROTEIN"/>
    <property type="match status" value="1"/>
</dbReference>
<evidence type="ECO:0000313" key="5">
    <source>
        <dbReference type="Proteomes" id="UP000035017"/>
    </source>
</evidence>
<dbReference type="PANTHER" id="PTHR43046">
    <property type="entry name" value="GDP-MANNOSE MANNOSYL HYDROLASE"/>
    <property type="match status" value="1"/>
</dbReference>
<feature type="domain" description="Nudix hydrolase" evidence="3">
    <location>
        <begin position="6"/>
        <end position="136"/>
    </location>
</feature>
<dbReference type="Gene3D" id="3.90.79.10">
    <property type="entry name" value="Nucleoside Triphosphate Pyrophosphohydrolase"/>
    <property type="match status" value="1"/>
</dbReference>
<dbReference type="Proteomes" id="UP000035017">
    <property type="component" value="Unassembled WGS sequence"/>
</dbReference>
<evidence type="ECO:0000313" key="4">
    <source>
        <dbReference type="EMBL" id="KIP99304.1"/>
    </source>
</evidence>
<protein>
    <submittedName>
        <fullName evidence="4">DNA mismatch repair protein MutT</fullName>
    </submittedName>
</protein>
<gene>
    <name evidence="4" type="ORF">RU07_19460</name>
</gene>
<dbReference type="OrthoDB" id="9761969at2"/>